<organism evidence="2 3">
    <name type="scientific">Oesophagostomum dentatum</name>
    <name type="common">Nodular worm</name>
    <dbReference type="NCBI Taxonomy" id="61180"/>
    <lineage>
        <taxon>Eukaryota</taxon>
        <taxon>Metazoa</taxon>
        <taxon>Ecdysozoa</taxon>
        <taxon>Nematoda</taxon>
        <taxon>Chromadorea</taxon>
        <taxon>Rhabditida</taxon>
        <taxon>Rhabditina</taxon>
        <taxon>Rhabditomorpha</taxon>
        <taxon>Strongyloidea</taxon>
        <taxon>Strongylidae</taxon>
        <taxon>Oesophagostomum</taxon>
    </lineage>
</organism>
<feature type="region of interest" description="Disordered" evidence="1">
    <location>
        <begin position="1"/>
        <end position="54"/>
    </location>
</feature>
<dbReference type="Proteomes" id="UP000053660">
    <property type="component" value="Unassembled WGS sequence"/>
</dbReference>
<feature type="compositionally biased region" description="Polar residues" evidence="1">
    <location>
        <begin position="30"/>
        <end position="44"/>
    </location>
</feature>
<reference evidence="2 3" key="1">
    <citation type="submission" date="2014-03" db="EMBL/GenBank/DDBJ databases">
        <title>Draft genome of the hookworm Oesophagostomum dentatum.</title>
        <authorList>
            <person name="Mitreva M."/>
        </authorList>
    </citation>
    <scope>NUCLEOTIDE SEQUENCE [LARGE SCALE GENOMIC DNA]</scope>
    <source>
        <strain evidence="2 3">OD-Hann</strain>
    </source>
</reference>
<dbReference type="AlphaFoldDB" id="A0A0B1SCU2"/>
<accession>A0A0B1SCU2</accession>
<evidence type="ECO:0000313" key="2">
    <source>
        <dbReference type="EMBL" id="KHJ81691.1"/>
    </source>
</evidence>
<evidence type="ECO:0000256" key="1">
    <source>
        <dbReference type="SAM" id="MobiDB-lite"/>
    </source>
</evidence>
<keyword evidence="3" id="KW-1185">Reference proteome</keyword>
<name>A0A0B1SCU2_OESDE</name>
<evidence type="ECO:0000313" key="3">
    <source>
        <dbReference type="Proteomes" id="UP000053660"/>
    </source>
</evidence>
<dbReference type="EMBL" id="KN586682">
    <property type="protein sequence ID" value="KHJ81691.1"/>
    <property type="molecule type" value="Genomic_DNA"/>
</dbReference>
<gene>
    <name evidence="2" type="ORF">OESDEN_18621</name>
</gene>
<feature type="compositionally biased region" description="Low complexity" evidence="1">
    <location>
        <begin position="7"/>
        <end position="18"/>
    </location>
</feature>
<sequence>MLETTQASVLASSVISSVNEIQSEREENKNLPSIKSSGNSQGKTSTRKESKEPL</sequence>
<protein>
    <submittedName>
        <fullName evidence="2">Uncharacterized protein</fullName>
    </submittedName>
</protein>
<proteinExistence type="predicted"/>